<protein>
    <submittedName>
        <fullName evidence="4">Baeyer-Villiger monooxygenase</fullName>
    </submittedName>
    <submittedName>
        <fullName evidence="5">Predicted flavoprotein CzcO associated with the cation diffusion facilitator CzcD</fullName>
    </submittedName>
</protein>
<sequence>MSLARVRHFHVAIAGSGFGGLGMAIRLKQEGMEDFVILERAGDVGGVWRDNQYPGCACDVPSHLYSFSFAPNPRWSRAYSSQPEIHAYLRDCAERFGVLPRVRFHHSVEEASWDEAAQHWRLQTSQGLFTADVFIFAAGAFSEPVVPSLPGLERFQGKVMHSARWDSSYALEGRRVAVVGTGASAIQFVPVIQPKVSRLVLFQRTPPWILPREDHPIAAWRQWLYARVPGARWLTRLGIYAVKELSALAFMYPWIIRIAQRKAKRHLRDSVKDPVLRAKLTPGYTMGCKRVLISDDYFPALTQGNVEVVTEGIEEVREHSVVTTTGAEHKVDAFIFGTGFQITEPAFARHIRGRDGRSLTETWAGSMKAHLGTSVSGFPNFFMLLGPNTGLGHTSVILMMEAQFAHVLSALRYLDGRGLAAVEPTADAQEAFIQDVDTRMARTVWLTGGCVSWYLDATGRNSTLWPGFTFSFNQRVSAFEPSEYVAIARHGRSSATAGTRHRKLAHG</sequence>
<evidence type="ECO:0000256" key="3">
    <source>
        <dbReference type="ARBA" id="ARBA00023002"/>
    </source>
</evidence>
<keyword evidence="6" id="KW-1185">Reference proteome</keyword>
<dbReference type="GO" id="GO:0050660">
    <property type="term" value="F:flavin adenine dinucleotide binding"/>
    <property type="evidence" value="ECO:0007669"/>
    <property type="project" value="InterPro"/>
</dbReference>
<dbReference type="Pfam" id="PF00743">
    <property type="entry name" value="FMO-like"/>
    <property type="match status" value="1"/>
</dbReference>
<comment type="caution">
    <text evidence="4">The sequence shown here is derived from an EMBL/GenBank/DDBJ whole genome shotgun (WGS) entry which is preliminary data.</text>
</comment>
<evidence type="ECO:0000256" key="1">
    <source>
        <dbReference type="ARBA" id="ARBA00022630"/>
    </source>
</evidence>
<evidence type="ECO:0000313" key="6">
    <source>
        <dbReference type="Proteomes" id="UP000183760"/>
    </source>
</evidence>
<organism evidence="4 7">
    <name type="scientific">Myxococcus fulvus</name>
    <dbReference type="NCBI Taxonomy" id="33"/>
    <lineage>
        <taxon>Bacteria</taxon>
        <taxon>Pseudomonadati</taxon>
        <taxon>Myxococcota</taxon>
        <taxon>Myxococcia</taxon>
        <taxon>Myxococcales</taxon>
        <taxon>Cystobacterineae</taxon>
        <taxon>Myxococcaceae</taxon>
        <taxon>Myxococcus</taxon>
    </lineage>
</organism>
<dbReference type="Gene3D" id="3.50.50.60">
    <property type="entry name" value="FAD/NAD(P)-binding domain"/>
    <property type="match status" value="2"/>
</dbReference>
<dbReference type="PANTHER" id="PTHR42877:SF4">
    <property type="entry name" value="FAD_NAD(P)-BINDING DOMAIN-CONTAINING PROTEIN-RELATED"/>
    <property type="match status" value="1"/>
</dbReference>
<dbReference type="RefSeq" id="WP_074953554.1">
    <property type="nucleotide sequence ID" value="NZ_BJXR01000020.1"/>
</dbReference>
<reference evidence="5 6" key="1">
    <citation type="submission" date="2016-10" db="EMBL/GenBank/DDBJ databases">
        <authorList>
            <person name="Varghese N."/>
            <person name="Submissions S."/>
        </authorList>
    </citation>
    <scope>NUCLEOTIDE SEQUENCE [LARGE SCALE GENOMIC DNA]</scope>
    <source>
        <strain evidence="5 6">DSM 16525</strain>
    </source>
</reference>
<evidence type="ECO:0000313" key="7">
    <source>
        <dbReference type="Proteomes" id="UP000321514"/>
    </source>
</evidence>
<dbReference type="AlphaFoldDB" id="A0A511T067"/>
<dbReference type="InterPro" id="IPR020946">
    <property type="entry name" value="Flavin_mOase-like"/>
</dbReference>
<dbReference type="EMBL" id="FOIB01000004">
    <property type="protein sequence ID" value="SEU00620.1"/>
    <property type="molecule type" value="Genomic_DNA"/>
</dbReference>
<reference evidence="4 7" key="2">
    <citation type="submission" date="2019-07" db="EMBL/GenBank/DDBJ databases">
        <title>Whole genome shotgun sequence of Myxococcus fulvus NBRC 100333.</title>
        <authorList>
            <person name="Hosoyama A."/>
            <person name="Uohara A."/>
            <person name="Ohji S."/>
            <person name="Ichikawa N."/>
        </authorList>
    </citation>
    <scope>NUCLEOTIDE SEQUENCE [LARGE SCALE GENOMIC DNA]</scope>
    <source>
        <strain evidence="4 7">NBRC 100333</strain>
    </source>
</reference>
<keyword evidence="3" id="KW-0560">Oxidoreductase</keyword>
<accession>A0A511T067</accession>
<evidence type="ECO:0000313" key="4">
    <source>
        <dbReference type="EMBL" id="GEN07062.1"/>
    </source>
</evidence>
<dbReference type="SUPFAM" id="SSF51905">
    <property type="entry name" value="FAD/NAD(P)-binding domain"/>
    <property type="match status" value="2"/>
</dbReference>
<keyword evidence="2" id="KW-0274">FAD</keyword>
<dbReference type="Proteomes" id="UP000321514">
    <property type="component" value="Unassembled WGS sequence"/>
</dbReference>
<name>A0A511T067_MYXFU</name>
<evidence type="ECO:0000313" key="5">
    <source>
        <dbReference type="EMBL" id="SEU00620.1"/>
    </source>
</evidence>
<dbReference type="InterPro" id="IPR051209">
    <property type="entry name" value="FAD-bind_Monooxygenase_sf"/>
</dbReference>
<keyword evidence="1" id="KW-0285">Flavoprotein</keyword>
<proteinExistence type="predicted"/>
<dbReference type="GO" id="GO:0050661">
    <property type="term" value="F:NADP binding"/>
    <property type="evidence" value="ECO:0007669"/>
    <property type="project" value="InterPro"/>
</dbReference>
<keyword evidence="4" id="KW-0503">Monooxygenase</keyword>
<dbReference type="Proteomes" id="UP000183760">
    <property type="component" value="Unassembled WGS sequence"/>
</dbReference>
<dbReference type="STRING" id="1334629.MFUL124B02_37970"/>
<dbReference type="OrthoDB" id="312624at2"/>
<dbReference type="PANTHER" id="PTHR42877">
    <property type="entry name" value="L-ORNITHINE N(5)-MONOOXYGENASE-RELATED"/>
    <property type="match status" value="1"/>
</dbReference>
<evidence type="ECO:0000256" key="2">
    <source>
        <dbReference type="ARBA" id="ARBA00022827"/>
    </source>
</evidence>
<dbReference type="InterPro" id="IPR036188">
    <property type="entry name" value="FAD/NAD-bd_sf"/>
</dbReference>
<dbReference type="EMBL" id="BJXR01000020">
    <property type="protein sequence ID" value="GEN07062.1"/>
    <property type="molecule type" value="Genomic_DNA"/>
</dbReference>
<gene>
    <name evidence="4" type="ORF">MFU01_20990</name>
    <name evidence="5" type="ORF">SAMN05443572_104312</name>
</gene>
<dbReference type="GO" id="GO:0004499">
    <property type="term" value="F:N,N-dimethylaniline monooxygenase activity"/>
    <property type="evidence" value="ECO:0007669"/>
    <property type="project" value="InterPro"/>
</dbReference>